<dbReference type="InterPro" id="IPR006054">
    <property type="entry name" value="DnaQ"/>
</dbReference>
<evidence type="ECO:0000256" key="18">
    <source>
        <dbReference type="RuleBase" id="RU364087"/>
    </source>
</evidence>
<reference evidence="21" key="1">
    <citation type="journal article" date="2020" name="MBio">
        <title>Horizontal gene transfer to a defensive symbiont with a reduced genome amongst a multipartite beetle microbiome.</title>
        <authorList>
            <person name="Waterworth S.C."/>
            <person name="Florez L.V."/>
            <person name="Rees E.R."/>
            <person name="Hertweck C."/>
            <person name="Kaltenpoth M."/>
            <person name="Kwan J.C."/>
        </authorList>
    </citation>
    <scope>NUCLEOTIDE SEQUENCE [LARGE SCALE GENOMIC DNA]</scope>
</reference>
<evidence type="ECO:0000256" key="6">
    <source>
        <dbReference type="ARBA" id="ARBA00022705"/>
    </source>
</evidence>
<gene>
    <name evidence="20" type="primary">dnaQ_2</name>
    <name evidence="18" type="synonym">dnaQ</name>
    <name evidence="20" type="ORF">GAK33_04929</name>
</gene>
<dbReference type="FunFam" id="3.30.420.10:FF:000012">
    <property type="entry name" value="DNA polymerase III subunit epsilon"/>
    <property type="match status" value="1"/>
</dbReference>
<dbReference type="GO" id="GO:0005829">
    <property type="term" value="C:cytosol"/>
    <property type="evidence" value="ECO:0007669"/>
    <property type="project" value="TreeGrafter"/>
</dbReference>
<dbReference type="Proteomes" id="UP000467522">
    <property type="component" value="Unassembled WGS sequence"/>
</dbReference>
<comment type="subunit">
    <text evidence="18">DNA polymerase III contains a core (composed of alpha, epsilon and theta chains) that associates with a tau subunit. This core dimerizes to form the POLIII' complex. PolIII' associates with the gamma complex (composed of gamma, delta, delta', psi and chi chains) and with the beta chain to form the complete DNA polymerase III complex.</text>
</comment>
<evidence type="ECO:0000256" key="17">
    <source>
        <dbReference type="PIRSR" id="PIRSR606309-3"/>
    </source>
</evidence>
<dbReference type="GO" id="GO:0046872">
    <property type="term" value="F:metal ion binding"/>
    <property type="evidence" value="ECO:0007669"/>
    <property type="project" value="UniProtKB-KW"/>
</dbReference>
<keyword evidence="4 18" id="KW-0808">Transferase</keyword>
<dbReference type="RefSeq" id="WP_206142523.1">
    <property type="nucleotide sequence ID" value="NZ_WNDV01000017.1"/>
</dbReference>
<dbReference type="AlphaFoldDB" id="A0A833PSZ4"/>
<keyword evidence="9 18" id="KW-0378">Hydrolase</keyword>
<comment type="caution">
    <text evidence="20">The sequence shown here is derived from an EMBL/GenBank/DDBJ whole genome shotgun (WGS) entry which is preliminary data.</text>
</comment>
<dbReference type="SUPFAM" id="SSF53098">
    <property type="entry name" value="Ribonuclease H-like"/>
    <property type="match status" value="1"/>
</dbReference>
<dbReference type="GO" id="GO:0003887">
    <property type="term" value="F:DNA-directed DNA polymerase activity"/>
    <property type="evidence" value="ECO:0007669"/>
    <property type="project" value="UniProtKB-KW"/>
</dbReference>
<evidence type="ECO:0000256" key="13">
    <source>
        <dbReference type="ARBA" id="ARBA00023211"/>
    </source>
</evidence>
<keyword evidence="6 18" id="KW-0235">DNA replication</keyword>
<dbReference type="SMART" id="SM00479">
    <property type="entry name" value="EXOIII"/>
    <property type="match status" value="1"/>
</dbReference>
<dbReference type="InterPro" id="IPR013520">
    <property type="entry name" value="Ribonucl_H"/>
</dbReference>
<evidence type="ECO:0000313" key="21">
    <source>
        <dbReference type="Proteomes" id="UP000467522"/>
    </source>
</evidence>
<comment type="function">
    <text evidence="18">DNA polymerase III is a complex, multichain enzyme responsible for most of the replicative synthesis in bacteria. The epsilon subunit contain the editing function and is a proofreading 3'-5' exonuclease.</text>
</comment>
<dbReference type="NCBIfam" id="TIGR01406">
    <property type="entry name" value="dnaQ_proteo"/>
    <property type="match status" value="1"/>
</dbReference>
<evidence type="ECO:0000256" key="3">
    <source>
        <dbReference type="ARBA" id="ARBA00020352"/>
    </source>
</evidence>
<keyword evidence="10 18" id="KW-0269">Exonuclease</keyword>
<dbReference type="NCBIfam" id="NF004316">
    <property type="entry name" value="PRK05711.1"/>
    <property type="match status" value="1"/>
</dbReference>
<feature type="binding site" evidence="16">
    <location>
        <position position="9"/>
    </location>
    <ligand>
        <name>substrate</name>
    </ligand>
</feature>
<comment type="catalytic activity">
    <reaction evidence="14 18">
        <text>DNA(n) + a 2'-deoxyribonucleoside 5'-triphosphate = DNA(n+1) + diphosphate</text>
        <dbReference type="Rhea" id="RHEA:22508"/>
        <dbReference type="Rhea" id="RHEA-COMP:17339"/>
        <dbReference type="Rhea" id="RHEA-COMP:17340"/>
        <dbReference type="ChEBI" id="CHEBI:33019"/>
        <dbReference type="ChEBI" id="CHEBI:61560"/>
        <dbReference type="ChEBI" id="CHEBI:173112"/>
        <dbReference type="EC" id="2.7.7.7"/>
    </reaction>
</comment>
<evidence type="ECO:0000256" key="14">
    <source>
        <dbReference type="ARBA" id="ARBA00049244"/>
    </source>
</evidence>
<evidence type="ECO:0000256" key="7">
    <source>
        <dbReference type="ARBA" id="ARBA00022722"/>
    </source>
</evidence>
<dbReference type="Pfam" id="PF00929">
    <property type="entry name" value="RNase_T"/>
    <property type="match status" value="1"/>
</dbReference>
<evidence type="ECO:0000256" key="16">
    <source>
        <dbReference type="PIRSR" id="PIRSR606309-2"/>
    </source>
</evidence>
<keyword evidence="13 17" id="KW-0464">Manganese</keyword>
<evidence type="ECO:0000256" key="15">
    <source>
        <dbReference type="PIRSR" id="PIRSR606309-1"/>
    </source>
</evidence>
<comment type="cofactor">
    <cofactor evidence="17">
        <name>Mg(2+)</name>
        <dbReference type="ChEBI" id="CHEBI:18420"/>
    </cofactor>
    <cofactor evidence="17">
        <name>Mn(2+)</name>
        <dbReference type="ChEBI" id="CHEBI:29035"/>
    </cofactor>
    <text evidence="17">Binds 2 divalent metal cations. Magnesium or manganese.</text>
</comment>
<proteinExistence type="predicted"/>
<dbReference type="InterPro" id="IPR012337">
    <property type="entry name" value="RNaseH-like_sf"/>
</dbReference>
<evidence type="ECO:0000256" key="1">
    <source>
        <dbReference type="ARBA" id="ARBA00001936"/>
    </source>
</evidence>
<feature type="active site" description="Proton acceptor" evidence="15">
    <location>
        <position position="152"/>
    </location>
</feature>
<evidence type="ECO:0000256" key="5">
    <source>
        <dbReference type="ARBA" id="ARBA00022695"/>
    </source>
</evidence>
<evidence type="ECO:0000256" key="8">
    <source>
        <dbReference type="ARBA" id="ARBA00022723"/>
    </source>
</evidence>
<feature type="binding site" evidence="17">
    <location>
        <position position="157"/>
    </location>
    <ligand>
        <name>a divalent metal cation</name>
        <dbReference type="ChEBI" id="CHEBI:60240"/>
        <label>1</label>
        <note>catalytic</note>
    </ligand>
</feature>
<keyword evidence="7 18" id="KW-0540">Nuclease</keyword>
<dbReference type="PANTHER" id="PTHR30231:SF41">
    <property type="entry name" value="DNA POLYMERASE III SUBUNIT EPSILON"/>
    <property type="match status" value="1"/>
</dbReference>
<dbReference type="GO" id="GO:0003677">
    <property type="term" value="F:DNA binding"/>
    <property type="evidence" value="ECO:0007669"/>
    <property type="project" value="InterPro"/>
</dbReference>
<sequence length="241" mass="26615">MRQIILDTETTGLNARNGDRIVEIGCVELVNRRLTGNTRHFYVNADRDSDPEALAVHGLTTGFLRDKPRFEEIAIDLLAFVRDADVIIHNAPFDVGFLDAELRRAGLPLLAAHCRRIIDTLALARQMFPGKRNSLDALCERLEIDNTHRTLHGGLIDAELLAGVYIAMTRGQESLLVEPAVDEPADACRTMPAIRRAALELPVVLATDGEMAAHEAVLDDIENTTGKTSVWRHFAPPEPGR</sequence>
<feature type="domain" description="Exonuclease" evidence="19">
    <location>
        <begin position="2"/>
        <end position="174"/>
    </location>
</feature>
<comment type="cofactor">
    <cofactor evidence="1 18">
        <name>Mn(2+)</name>
        <dbReference type="ChEBI" id="CHEBI:29035"/>
    </cofactor>
</comment>
<dbReference type="CDD" id="cd06131">
    <property type="entry name" value="DNA_pol_III_epsilon_Ecoli_like"/>
    <property type="match status" value="1"/>
</dbReference>
<evidence type="ECO:0000256" key="2">
    <source>
        <dbReference type="ARBA" id="ARBA00012417"/>
    </source>
</evidence>
<dbReference type="EC" id="2.7.7.7" evidence="2 18"/>
<name>A0A833PSZ4_BURL3</name>
<evidence type="ECO:0000256" key="9">
    <source>
        <dbReference type="ARBA" id="ARBA00022801"/>
    </source>
</evidence>
<feature type="binding site" evidence="16">
    <location>
        <position position="52"/>
    </location>
    <ligand>
        <name>substrate</name>
    </ligand>
</feature>
<dbReference type="Gene3D" id="3.30.420.10">
    <property type="entry name" value="Ribonuclease H-like superfamily/Ribonuclease H"/>
    <property type="match status" value="1"/>
</dbReference>
<feature type="binding site" evidence="16">
    <location>
        <position position="157"/>
    </location>
    <ligand>
        <name>substrate</name>
    </ligand>
</feature>
<feature type="binding site" evidence="17">
    <location>
        <position position="7"/>
    </location>
    <ligand>
        <name>a divalent metal cation</name>
        <dbReference type="ChEBI" id="CHEBI:60240"/>
        <label>1</label>
        <note>catalytic</note>
    </ligand>
</feature>
<evidence type="ECO:0000256" key="11">
    <source>
        <dbReference type="ARBA" id="ARBA00022842"/>
    </source>
</evidence>
<protein>
    <recommendedName>
        <fullName evidence="3 18">DNA polymerase III subunit epsilon</fullName>
        <ecNumber evidence="2 18">2.7.7.7</ecNumber>
    </recommendedName>
</protein>
<dbReference type="GO" id="GO:0008408">
    <property type="term" value="F:3'-5' exonuclease activity"/>
    <property type="evidence" value="ECO:0007669"/>
    <property type="project" value="TreeGrafter"/>
</dbReference>
<accession>A0A833PSZ4</accession>
<evidence type="ECO:0000256" key="12">
    <source>
        <dbReference type="ARBA" id="ARBA00022932"/>
    </source>
</evidence>
<organism evidence="20 21">
    <name type="scientific">Burkholderia lata (strain ATCC 17760 / DSM 23089 / LMG 22485 / NCIMB 9086 / R18194 / 383)</name>
    <dbReference type="NCBI Taxonomy" id="482957"/>
    <lineage>
        <taxon>Bacteria</taxon>
        <taxon>Pseudomonadati</taxon>
        <taxon>Pseudomonadota</taxon>
        <taxon>Betaproteobacteria</taxon>
        <taxon>Burkholderiales</taxon>
        <taxon>Burkholderiaceae</taxon>
        <taxon>Burkholderia</taxon>
        <taxon>Burkholderia cepacia complex</taxon>
    </lineage>
</organism>
<keyword evidence="5 18" id="KW-0548">Nucleotidyltransferase</keyword>
<evidence type="ECO:0000259" key="19">
    <source>
        <dbReference type="SMART" id="SM00479"/>
    </source>
</evidence>
<evidence type="ECO:0000256" key="4">
    <source>
        <dbReference type="ARBA" id="ARBA00022679"/>
    </source>
</evidence>
<feature type="binding site" evidence="16">
    <location>
        <position position="57"/>
    </location>
    <ligand>
        <name>substrate</name>
    </ligand>
</feature>
<feature type="binding site" evidence="16">
    <location>
        <position position="7"/>
    </location>
    <ligand>
        <name>substrate</name>
    </ligand>
</feature>
<keyword evidence="8 17" id="KW-0479">Metal-binding</keyword>
<dbReference type="NCBIfam" id="TIGR00573">
    <property type="entry name" value="dnaq"/>
    <property type="match status" value="1"/>
</dbReference>
<dbReference type="InterPro" id="IPR006309">
    <property type="entry name" value="DnaQ_proteo"/>
</dbReference>
<keyword evidence="11 17" id="KW-0460">Magnesium</keyword>
<feature type="binding site" evidence="17">
    <location>
        <position position="9"/>
    </location>
    <ligand>
        <name>a divalent metal cation</name>
        <dbReference type="ChEBI" id="CHEBI:60240"/>
        <label>1</label>
        <note>catalytic</note>
    </ligand>
</feature>
<keyword evidence="12 18" id="KW-0239">DNA-directed DNA polymerase</keyword>
<dbReference type="GO" id="GO:0045004">
    <property type="term" value="P:DNA replication proofreading"/>
    <property type="evidence" value="ECO:0007669"/>
    <property type="project" value="TreeGrafter"/>
</dbReference>
<evidence type="ECO:0000256" key="10">
    <source>
        <dbReference type="ARBA" id="ARBA00022839"/>
    </source>
</evidence>
<dbReference type="EMBL" id="WNDV01000017">
    <property type="protein sequence ID" value="KAF1035331.1"/>
    <property type="molecule type" value="Genomic_DNA"/>
</dbReference>
<dbReference type="InterPro" id="IPR036397">
    <property type="entry name" value="RNaseH_sf"/>
</dbReference>
<evidence type="ECO:0000313" key="20">
    <source>
        <dbReference type="EMBL" id="KAF1035331.1"/>
    </source>
</evidence>
<dbReference type="PANTHER" id="PTHR30231">
    <property type="entry name" value="DNA POLYMERASE III SUBUNIT EPSILON"/>
    <property type="match status" value="1"/>
</dbReference>